<evidence type="ECO:0000313" key="5">
    <source>
        <dbReference type="Proteomes" id="UP000398389"/>
    </source>
</evidence>
<keyword evidence="5" id="KW-1185">Reference proteome</keyword>
<sequence>MNKLLTSSARAAGSLLLNSTVKPSPSLKVATTAATAAAATLQHRSYSPRKIKRDPYNNNDKFDEPSTSPQQEYYDAQNVSYSYPQFSSQTPLPGSVLQYSHGVAEILSQPCLVMERQMEFMNLFLGFEQANRYAIMDIAGNHIGYMEEEDFGFTKAILRQVYRLHRPFSVRVLNRQGEHVLTIRRSFSLINSRIKTLLPGPPGYEPIIVGESKQQWHLWRRKYNLFLYTGKDTYDQFGAVDAPFLAFTFNLKDESGSLLGSVERNWVGLGRELFTDTGVYILKMDPQTIDPDIYTANPGLVSPVPMTLDQRAVLLATAVSIDFDYFSRHSRSGGLFTFNSYE</sequence>
<dbReference type="AlphaFoldDB" id="A0A5E8BHH9"/>
<dbReference type="EMBL" id="CABVLU010000002">
    <property type="protein sequence ID" value="VVT50322.1"/>
    <property type="molecule type" value="Genomic_DNA"/>
</dbReference>
<proteinExistence type="inferred from homology"/>
<evidence type="ECO:0000256" key="3">
    <source>
        <dbReference type="SAM" id="MobiDB-lite"/>
    </source>
</evidence>
<dbReference type="InterPro" id="IPR005552">
    <property type="entry name" value="Scramblase"/>
</dbReference>
<accession>A0A5E8BHH9</accession>
<comment type="similarity">
    <text evidence="1 2">Belongs to the phospholipid scramblase family.</text>
</comment>
<feature type="region of interest" description="Disordered" evidence="3">
    <location>
        <begin position="47"/>
        <end position="70"/>
    </location>
</feature>
<dbReference type="Proteomes" id="UP000398389">
    <property type="component" value="Unassembled WGS sequence"/>
</dbReference>
<dbReference type="OrthoDB" id="191150at2759"/>
<evidence type="ECO:0000313" key="4">
    <source>
        <dbReference type="EMBL" id="VVT50322.1"/>
    </source>
</evidence>
<dbReference type="PANTHER" id="PTHR23248">
    <property type="entry name" value="PHOSPHOLIPID SCRAMBLASE-RELATED"/>
    <property type="match status" value="1"/>
</dbReference>
<dbReference type="RefSeq" id="XP_031853314.1">
    <property type="nucleotide sequence ID" value="XM_031997423.1"/>
</dbReference>
<dbReference type="GeneID" id="43581523"/>
<dbReference type="GO" id="GO:0017128">
    <property type="term" value="F:phospholipid scramblase activity"/>
    <property type="evidence" value="ECO:0007669"/>
    <property type="project" value="InterPro"/>
</dbReference>
<dbReference type="GO" id="GO:0005886">
    <property type="term" value="C:plasma membrane"/>
    <property type="evidence" value="ECO:0007669"/>
    <property type="project" value="TreeGrafter"/>
</dbReference>
<dbReference type="InterPro" id="IPR025659">
    <property type="entry name" value="Tubby-like_C"/>
</dbReference>
<dbReference type="PANTHER" id="PTHR23248:SF9">
    <property type="entry name" value="PHOSPHOLIPID SCRAMBLASE"/>
    <property type="match status" value="1"/>
</dbReference>
<dbReference type="SUPFAM" id="SSF54518">
    <property type="entry name" value="Tubby C-terminal domain-like"/>
    <property type="match status" value="1"/>
</dbReference>
<dbReference type="Pfam" id="PF03803">
    <property type="entry name" value="Scramblase"/>
    <property type="match status" value="1"/>
</dbReference>
<evidence type="ECO:0000256" key="1">
    <source>
        <dbReference type="ARBA" id="ARBA00005350"/>
    </source>
</evidence>
<name>A0A5E8BHH9_9ASCO</name>
<reference evidence="4 5" key="1">
    <citation type="submission" date="2019-09" db="EMBL/GenBank/DDBJ databases">
        <authorList>
            <person name="Brejova B."/>
        </authorList>
    </citation>
    <scope>NUCLEOTIDE SEQUENCE [LARGE SCALE GENOMIC DNA]</scope>
</reference>
<gene>
    <name evidence="4" type="ORF">SAPINGB_P002705</name>
</gene>
<evidence type="ECO:0000256" key="2">
    <source>
        <dbReference type="RuleBase" id="RU363116"/>
    </source>
</evidence>
<protein>
    <recommendedName>
        <fullName evidence="2">Phospholipid scramblase</fullName>
    </recommendedName>
</protein>
<organism evidence="4 5">
    <name type="scientific">Magnusiomyces paraingens</name>
    <dbReference type="NCBI Taxonomy" id="2606893"/>
    <lineage>
        <taxon>Eukaryota</taxon>
        <taxon>Fungi</taxon>
        <taxon>Dikarya</taxon>
        <taxon>Ascomycota</taxon>
        <taxon>Saccharomycotina</taxon>
        <taxon>Dipodascomycetes</taxon>
        <taxon>Dipodascales</taxon>
        <taxon>Dipodascaceae</taxon>
        <taxon>Magnusiomyces</taxon>
    </lineage>
</organism>